<keyword evidence="5" id="KW-0285">Flavoprotein</keyword>
<reference evidence="18 19" key="1">
    <citation type="submission" date="2015-08" db="EMBL/GenBank/DDBJ databases">
        <title>Ancestral chromatin configuration constrains chromatin evolution on differentiating sex chromosomes in Drosophila.</title>
        <authorList>
            <person name="Zhou Q."/>
            <person name="Bachtrog D."/>
        </authorList>
    </citation>
    <scope>NUCLEOTIDE SEQUENCE [LARGE SCALE GENOMIC DNA]</scope>
    <source>
        <tissue evidence="18">Whole larvae</tissue>
    </source>
</reference>
<dbReference type="InterPro" id="IPR023468">
    <property type="entry name" value="Riboflavin_kinase"/>
</dbReference>
<protein>
    <recommendedName>
        <fullName evidence="4">Riboflavin kinase</fullName>
        <ecNumber evidence="3">2.7.1.26</ecNumber>
    </recommendedName>
    <alternativeName>
        <fullName evidence="16">ATP:riboflavin 5'-phosphotransferase</fullName>
    </alternativeName>
    <alternativeName>
        <fullName evidence="13">Flavokinase</fullName>
    </alternativeName>
</protein>
<dbReference type="InterPro" id="IPR015865">
    <property type="entry name" value="Riboflavin_kinase_bac/euk"/>
</dbReference>
<comment type="cofactor">
    <cofactor evidence="1">
        <name>Zn(2+)</name>
        <dbReference type="ChEBI" id="CHEBI:29105"/>
    </cofactor>
</comment>
<keyword evidence="7" id="KW-0808">Transferase</keyword>
<keyword evidence="6" id="KW-0288">FMN</keyword>
<dbReference type="GO" id="GO:0005524">
    <property type="term" value="F:ATP binding"/>
    <property type="evidence" value="ECO:0007669"/>
    <property type="project" value="UniProtKB-KW"/>
</dbReference>
<dbReference type="EMBL" id="CP012526">
    <property type="protein sequence ID" value="ALC47862.1"/>
    <property type="molecule type" value="Genomic_DNA"/>
</dbReference>
<dbReference type="Proteomes" id="UP000494163">
    <property type="component" value="Chromosome 3R"/>
</dbReference>
<keyword evidence="9" id="KW-0547">Nucleotide-binding</keyword>
<dbReference type="InterPro" id="IPR023465">
    <property type="entry name" value="Riboflavin_kinase_dom_sf"/>
</dbReference>
<dbReference type="SMART" id="SM00904">
    <property type="entry name" value="Flavokinase"/>
    <property type="match status" value="1"/>
</dbReference>
<feature type="non-terminal residue" evidence="18">
    <location>
        <position position="151"/>
    </location>
</feature>
<dbReference type="SUPFAM" id="SSF82114">
    <property type="entry name" value="Riboflavin kinase-like"/>
    <property type="match status" value="1"/>
</dbReference>
<dbReference type="Gene3D" id="2.40.30.30">
    <property type="entry name" value="Riboflavin kinase-like"/>
    <property type="match status" value="1"/>
</dbReference>
<dbReference type="FunFam" id="2.40.30.30:FF:000002">
    <property type="entry name" value="Riboflavin kinase, putative"/>
    <property type="match status" value="1"/>
</dbReference>
<dbReference type="GO" id="GO:0009398">
    <property type="term" value="P:FMN biosynthetic process"/>
    <property type="evidence" value="ECO:0007669"/>
    <property type="project" value="UniProtKB-UniPathway"/>
</dbReference>
<evidence type="ECO:0000256" key="16">
    <source>
        <dbReference type="ARBA" id="ARBA00077632"/>
    </source>
</evidence>
<gene>
    <name evidence="18" type="ORF">Dbus_chr3Rg2612</name>
</gene>
<evidence type="ECO:0000313" key="18">
    <source>
        <dbReference type="EMBL" id="ALC47862.1"/>
    </source>
</evidence>
<keyword evidence="11" id="KW-0862">Zinc</keyword>
<evidence type="ECO:0000256" key="13">
    <source>
        <dbReference type="ARBA" id="ARBA00029789"/>
    </source>
</evidence>
<dbReference type="PANTHER" id="PTHR22749">
    <property type="entry name" value="RIBOFLAVIN KINASE/FMN ADENYLYLTRANSFERASE"/>
    <property type="match status" value="1"/>
</dbReference>
<feature type="domain" description="Riboflavin kinase" evidence="17">
    <location>
        <begin position="2"/>
        <end position="132"/>
    </location>
</feature>
<evidence type="ECO:0000256" key="14">
    <source>
        <dbReference type="ARBA" id="ARBA00050912"/>
    </source>
</evidence>
<evidence type="ECO:0000313" key="19">
    <source>
        <dbReference type="Proteomes" id="UP000494163"/>
    </source>
</evidence>
<proteinExistence type="predicted"/>
<organism evidence="18 19">
    <name type="scientific">Drosophila busckii</name>
    <name type="common">Fruit fly</name>
    <dbReference type="NCBI Taxonomy" id="30019"/>
    <lineage>
        <taxon>Eukaryota</taxon>
        <taxon>Metazoa</taxon>
        <taxon>Ecdysozoa</taxon>
        <taxon>Arthropoda</taxon>
        <taxon>Hexapoda</taxon>
        <taxon>Insecta</taxon>
        <taxon>Pterygota</taxon>
        <taxon>Neoptera</taxon>
        <taxon>Endopterygota</taxon>
        <taxon>Diptera</taxon>
        <taxon>Brachycera</taxon>
        <taxon>Muscomorpha</taxon>
        <taxon>Ephydroidea</taxon>
        <taxon>Drosophilidae</taxon>
        <taxon>Drosophila</taxon>
    </lineage>
</organism>
<evidence type="ECO:0000256" key="3">
    <source>
        <dbReference type="ARBA" id="ARBA00012105"/>
    </source>
</evidence>
<dbReference type="UniPathway" id="UPA00276">
    <property type="reaction ID" value="UER00406"/>
</dbReference>
<evidence type="ECO:0000256" key="15">
    <source>
        <dbReference type="ARBA" id="ARBA00054097"/>
    </source>
</evidence>
<dbReference type="GO" id="GO:0009231">
    <property type="term" value="P:riboflavin biosynthetic process"/>
    <property type="evidence" value="ECO:0007669"/>
    <property type="project" value="InterPro"/>
</dbReference>
<accession>A0A0M4F6W4</accession>
<dbReference type="PANTHER" id="PTHR22749:SF6">
    <property type="entry name" value="RIBOFLAVIN KINASE"/>
    <property type="match status" value="1"/>
</dbReference>
<comment type="catalytic activity">
    <reaction evidence="14">
        <text>riboflavin + ATP = FMN + ADP + H(+)</text>
        <dbReference type="Rhea" id="RHEA:14357"/>
        <dbReference type="ChEBI" id="CHEBI:15378"/>
        <dbReference type="ChEBI" id="CHEBI:30616"/>
        <dbReference type="ChEBI" id="CHEBI:57986"/>
        <dbReference type="ChEBI" id="CHEBI:58210"/>
        <dbReference type="ChEBI" id="CHEBI:456216"/>
        <dbReference type="EC" id="2.7.1.26"/>
    </reaction>
    <physiologicalReaction direction="left-to-right" evidence="14">
        <dbReference type="Rhea" id="RHEA:14358"/>
    </physiologicalReaction>
</comment>
<name>A0A0M4F6W4_DROBS</name>
<evidence type="ECO:0000256" key="7">
    <source>
        <dbReference type="ARBA" id="ARBA00022679"/>
    </source>
</evidence>
<dbReference type="Pfam" id="PF01687">
    <property type="entry name" value="Flavokinase"/>
    <property type="match status" value="1"/>
</dbReference>
<dbReference type="OrthoDB" id="276388at2759"/>
<evidence type="ECO:0000256" key="5">
    <source>
        <dbReference type="ARBA" id="ARBA00022630"/>
    </source>
</evidence>
<dbReference type="GO" id="GO:0005739">
    <property type="term" value="C:mitochondrion"/>
    <property type="evidence" value="ECO:0007669"/>
    <property type="project" value="TreeGrafter"/>
</dbReference>
<evidence type="ECO:0000256" key="2">
    <source>
        <dbReference type="ARBA" id="ARBA00005201"/>
    </source>
</evidence>
<keyword evidence="19" id="KW-1185">Reference proteome</keyword>
<dbReference type="AlphaFoldDB" id="A0A0M4F6W4"/>
<comment type="pathway">
    <text evidence="2">Cofactor biosynthesis; FMN biosynthesis; FMN from riboflavin (ATP route): step 1/1.</text>
</comment>
<evidence type="ECO:0000256" key="9">
    <source>
        <dbReference type="ARBA" id="ARBA00022741"/>
    </source>
</evidence>
<dbReference type="EC" id="2.7.1.26" evidence="3"/>
<evidence type="ECO:0000256" key="11">
    <source>
        <dbReference type="ARBA" id="ARBA00022833"/>
    </source>
</evidence>
<dbReference type="STRING" id="30019.A0A0M4F6W4"/>
<dbReference type="GO" id="GO:0008531">
    <property type="term" value="F:riboflavin kinase activity"/>
    <property type="evidence" value="ECO:0007669"/>
    <property type="project" value="UniProtKB-EC"/>
</dbReference>
<dbReference type="GO" id="GO:0046872">
    <property type="term" value="F:metal ion binding"/>
    <property type="evidence" value="ECO:0007669"/>
    <property type="project" value="UniProtKB-KW"/>
</dbReference>
<evidence type="ECO:0000256" key="1">
    <source>
        <dbReference type="ARBA" id="ARBA00001947"/>
    </source>
</evidence>
<keyword evidence="10" id="KW-0418">Kinase</keyword>
<keyword evidence="8" id="KW-0479">Metal-binding</keyword>
<keyword evidence="12" id="KW-0067">ATP-binding</keyword>
<evidence type="ECO:0000256" key="10">
    <source>
        <dbReference type="ARBA" id="ARBA00022777"/>
    </source>
</evidence>
<comment type="function">
    <text evidence="15">Catalyzes the phosphorylation of riboflavin (vitamin B2) to form flavin-mononucleotide (FMN), hence rate-limiting enzyme in the synthesis of FAD. Essential for TNF-induced reactive oxygen species (ROS) production. Through its interaction with both TNFRSF1A and CYBA, physically and functionally couples TNFRSF1A to NADPH oxidase. TNF-activation of RFK may enhance the incorporation of FAD in NADPH oxidase, a critical step for the assembly and activation of NADPH oxidase.</text>
</comment>
<evidence type="ECO:0000256" key="4">
    <source>
        <dbReference type="ARBA" id="ARBA00017394"/>
    </source>
</evidence>
<evidence type="ECO:0000256" key="6">
    <source>
        <dbReference type="ARBA" id="ARBA00022643"/>
    </source>
</evidence>
<dbReference type="OMA" id="NGEVHKM"/>
<evidence type="ECO:0000256" key="12">
    <source>
        <dbReference type="ARBA" id="ARBA00022840"/>
    </source>
</evidence>
<evidence type="ECO:0000259" key="17">
    <source>
        <dbReference type="SMART" id="SM00904"/>
    </source>
</evidence>
<sequence length="151" mass="16963">MINQLPIYACGEIVRGFGRGSKELGIPTANLSREVVKTLPDCLQTGIYYGWGNVDNGDVHKMVVSVGWNPFYSNKEKSVETHMMHNFDCDLYGRILKVCIIGYLRPEKDFVSLDALITTIKSDIETAKALLDSPENQKLQSAEFFKGEIKK</sequence>
<evidence type="ECO:0000256" key="8">
    <source>
        <dbReference type="ARBA" id="ARBA00022723"/>
    </source>
</evidence>